<dbReference type="Proteomes" id="UP000051612">
    <property type="component" value="Unassembled WGS sequence"/>
</dbReference>
<evidence type="ECO:0000259" key="2">
    <source>
        <dbReference type="Pfam" id="PF01051"/>
    </source>
</evidence>
<evidence type="ECO:0000256" key="1">
    <source>
        <dbReference type="ARBA" id="ARBA00038283"/>
    </source>
</evidence>
<dbReference type="Pfam" id="PF01051">
    <property type="entry name" value="Rep3_N"/>
    <property type="match status" value="1"/>
</dbReference>
<comment type="caution">
    <text evidence="3">The sequence shown here is derived from an EMBL/GenBank/DDBJ whole genome shotgun (WGS) entry which is preliminary data.</text>
</comment>
<dbReference type="InterPro" id="IPR000525">
    <property type="entry name" value="Initiator_Rep_WH1"/>
</dbReference>
<dbReference type="GO" id="GO:0003887">
    <property type="term" value="F:DNA-directed DNA polymerase activity"/>
    <property type="evidence" value="ECO:0007669"/>
    <property type="project" value="InterPro"/>
</dbReference>
<sequence length="274" mass="31398">MIQKRGVVMAIVENRKMDKAVDELLSRQDYLVTQANDLAKSFGNLTVFEHKVLDFCFSFVQRDDVPTKEYSVKAKDILKHLGLNLSGFNYKRVAKAFKGLNEKTAIYMLVRDEGEQGILMTSLFSDIMLLKSGKIKFQFSPKVAPFVFQLKEHFYSFKLSELSRVRSKYTLSLMKLWNAKGSGPWKPEHNQLPDVRIEGDVQEWESWMLGSDDDGNPKKMSAGVFKRDVLNRALKELSNLYPKTMFTLTTIKNGVKVVGYQLDIHPINTNLNTI</sequence>
<name>A0A0R2BF73_9LACO</name>
<reference evidence="3 4" key="1">
    <citation type="journal article" date="2015" name="Genome Announc.">
        <title>Expanding the biotechnology potential of lactobacilli through comparative genomics of 213 strains and associated genera.</title>
        <authorList>
            <person name="Sun Z."/>
            <person name="Harris H.M."/>
            <person name="McCann A."/>
            <person name="Guo C."/>
            <person name="Argimon S."/>
            <person name="Zhang W."/>
            <person name="Yang X."/>
            <person name="Jeffery I.B."/>
            <person name="Cooney J.C."/>
            <person name="Kagawa T.F."/>
            <person name="Liu W."/>
            <person name="Song Y."/>
            <person name="Salvetti E."/>
            <person name="Wrobel A."/>
            <person name="Rasinkangas P."/>
            <person name="Parkhill J."/>
            <person name="Rea M.C."/>
            <person name="O'Sullivan O."/>
            <person name="Ritari J."/>
            <person name="Douillard F.P."/>
            <person name="Paul Ross R."/>
            <person name="Yang R."/>
            <person name="Briner A.E."/>
            <person name="Felis G.E."/>
            <person name="de Vos W.M."/>
            <person name="Barrangou R."/>
            <person name="Klaenhammer T.R."/>
            <person name="Caufield P.W."/>
            <person name="Cui Y."/>
            <person name="Zhang H."/>
            <person name="O'Toole P.W."/>
        </authorList>
    </citation>
    <scope>NUCLEOTIDE SEQUENCE [LARGE SCALE GENOMIC DNA]</scope>
    <source>
        <strain evidence="3 4">DSM 20452</strain>
    </source>
</reference>
<protein>
    <submittedName>
        <fullName evidence="3">Replication initiator protein</fullName>
    </submittedName>
</protein>
<gene>
    <name evidence="3" type="ORF">FC48_GL001850</name>
</gene>
<evidence type="ECO:0000313" key="3">
    <source>
        <dbReference type="EMBL" id="KRM78078.1"/>
    </source>
</evidence>
<dbReference type="GO" id="GO:0006270">
    <property type="term" value="P:DNA replication initiation"/>
    <property type="evidence" value="ECO:0007669"/>
    <property type="project" value="InterPro"/>
</dbReference>
<dbReference type="EMBL" id="AYYN01000003">
    <property type="protein sequence ID" value="KRM78078.1"/>
    <property type="molecule type" value="Genomic_DNA"/>
</dbReference>
<comment type="similarity">
    <text evidence="1">Belongs to the initiator RepB protein family.</text>
</comment>
<evidence type="ECO:0000313" key="4">
    <source>
        <dbReference type="Proteomes" id="UP000051612"/>
    </source>
</evidence>
<accession>A0A0R2BF73</accession>
<dbReference type="Gene3D" id="1.10.10.10">
    <property type="entry name" value="Winged helix-like DNA-binding domain superfamily/Winged helix DNA-binding domain"/>
    <property type="match status" value="1"/>
</dbReference>
<dbReference type="AlphaFoldDB" id="A0A0R2BF73"/>
<dbReference type="Pfam" id="PF21205">
    <property type="entry name" value="Rep3_C"/>
    <property type="match status" value="1"/>
</dbReference>
<dbReference type="PATRIC" id="fig|1423772.3.peg.1975"/>
<dbReference type="SUPFAM" id="SSF46785">
    <property type="entry name" value="Winged helix' DNA-binding domain"/>
    <property type="match status" value="2"/>
</dbReference>
<feature type="domain" description="Initiator Rep protein WH1" evidence="2">
    <location>
        <begin position="32"/>
        <end position="177"/>
    </location>
</feature>
<dbReference type="InterPro" id="IPR036388">
    <property type="entry name" value="WH-like_DNA-bd_sf"/>
</dbReference>
<organism evidence="3 4">
    <name type="scientific">Ligilactobacillus murinus DSM 20452 = NBRC 14221</name>
    <dbReference type="NCBI Taxonomy" id="1423772"/>
    <lineage>
        <taxon>Bacteria</taxon>
        <taxon>Bacillati</taxon>
        <taxon>Bacillota</taxon>
        <taxon>Bacilli</taxon>
        <taxon>Lactobacillales</taxon>
        <taxon>Lactobacillaceae</taxon>
        <taxon>Ligilactobacillus</taxon>
    </lineage>
</organism>
<dbReference type="InterPro" id="IPR036390">
    <property type="entry name" value="WH_DNA-bd_sf"/>
</dbReference>
<proteinExistence type="inferred from homology"/>